<protein>
    <submittedName>
        <fullName evidence="8">DMT family transporter</fullName>
    </submittedName>
</protein>
<feature type="transmembrane region" description="Helical" evidence="6">
    <location>
        <begin position="214"/>
        <end position="237"/>
    </location>
</feature>
<dbReference type="PANTHER" id="PTHR32322:SF2">
    <property type="entry name" value="EAMA DOMAIN-CONTAINING PROTEIN"/>
    <property type="match status" value="1"/>
</dbReference>
<feature type="transmembrane region" description="Helical" evidence="6">
    <location>
        <begin position="182"/>
        <end position="202"/>
    </location>
</feature>
<feature type="transmembrane region" description="Helical" evidence="6">
    <location>
        <begin position="94"/>
        <end position="114"/>
    </location>
</feature>
<evidence type="ECO:0000313" key="8">
    <source>
        <dbReference type="EMBL" id="QOJ93812.1"/>
    </source>
</evidence>
<evidence type="ECO:0000259" key="7">
    <source>
        <dbReference type="Pfam" id="PF00892"/>
    </source>
</evidence>
<accession>A0A7L9GNB6</accession>
<feature type="transmembrane region" description="Helical" evidence="6">
    <location>
        <begin position="121"/>
        <end position="141"/>
    </location>
</feature>
<name>A0A7L9GNB6_9PSED</name>
<organism evidence="8 9">
    <name type="scientific">Pseudomonas taiwanensis</name>
    <dbReference type="NCBI Taxonomy" id="470150"/>
    <lineage>
        <taxon>Bacteria</taxon>
        <taxon>Pseudomonadati</taxon>
        <taxon>Pseudomonadota</taxon>
        <taxon>Gammaproteobacteria</taxon>
        <taxon>Pseudomonadales</taxon>
        <taxon>Pseudomonadaceae</taxon>
        <taxon>Pseudomonas</taxon>
    </lineage>
</organism>
<evidence type="ECO:0000256" key="2">
    <source>
        <dbReference type="ARBA" id="ARBA00007362"/>
    </source>
</evidence>
<feature type="domain" description="EamA" evidence="7">
    <location>
        <begin position="151"/>
        <end position="287"/>
    </location>
</feature>
<feature type="transmembrane region" description="Helical" evidence="6">
    <location>
        <begin position="244"/>
        <end position="265"/>
    </location>
</feature>
<feature type="transmembrane region" description="Helical" evidence="6">
    <location>
        <begin position="65"/>
        <end position="82"/>
    </location>
</feature>
<dbReference type="SUPFAM" id="SSF103481">
    <property type="entry name" value="Multidrug resistance efflux transporter EmrE"/>
    <property type="match status" value="2"/>
</dbReference>
<dbReference type="KEGG" id="ptai:ICN73_07785"/>
<comment type="similarity">
    <text evidence="2">Belongs to the EamA transporter family.</text>
</comment>
<evidence type="ECO:0000313" key="9">
    <source>
        <dbReference type="Proteomes" id="UP000593847"/>
    </source>
</evidence>
<keyword evidence="5 6" id="KW-0472">Membrane</keyword>
<dbReference type="EMBL" id="CP062699">
    <property type="protein sequence ID" value="QOJ93812.1"/>
    <property type="molecule type" value="Genomic_DNA"/>
</dbReference>
<dbReference type="Pfam" id="PF00892">
    <property type="entry name" value="EamA"/>
    <property type="match status" value="2"/>
</dbReference>
<feature type="transmembrane region" description="Helical" evidence="6">
    <location>
        <begin position="33"/>
        <end position="53"/>
    </location>
</feature>
<dbReference type="PANTHER" id="PTHR32322">
    <property type="entry name" value="INNER MEMBRANE TRANSPORTER"/>
    <property type="match status" value="1"/>
</dbReference>
<evidence type="ECO:0000256" key="4">
    <source>
        <dbReference type="ARBA" id="ARBA00022989"/>
    </source>
</evidence>
<feature type="transmembrane region" description="Helical" evidence="6">
    <location>
        <begin position="147"/>
        <end position="170"/>
    </location>
</feature>
<dbReference type="AlphaFoldDB" id="A0A7L9GNB6"/>
<evidence type="ECO:0000256" key="1">
    <source>
        <dbReference type="ARBA" id="ARBA00004141"/>
    </source>
</evidence>
<gene>
    <name evidence="8" type="ORF">ICN73_07785</name>
</gene>
<feature type="transmembrane region" description="Helical" evidence="6">
    <location>
        <begin position="271"/>
        <end position="288"/>
    </location>
</feature>
<dbReference type="InterPro" id="IPR000620">
    <property type="entry name" value="EamA_dom"/>
</dbReference>
<dbReference type="InterPro" id="IPR037185">
    <property type="entry name" value="EmrE-like"/>
</dbReference>
<dbReference type="InterPro" id="IPR050638">
    <property type="entry name" value="AA-Vitamin_Transporters"/>
</dbReference>
<dbReference type="GO" id="GO:0016020">
    <property type="term" value="C:membrane"/>
    <property type="evidence" value="ECO:0007669"/>
    <property type="project" value="UniProtKB-SubCell"/>
</dbReference>
<dbReference type="Proteomes" id="UP000593847">
    <property type="component" value="Chromosome"/>
</dbReference>
<feature type="domain" description="EamA" evidence="7">
    <location>
        <begin position="11"/>
        <end position="138"/>
    </location>
</feature>
<evidence type="ECO:0000256" key="5">
    <source>
        <dbReference type="ARBA" id="ARBA00023136"/>
    </source>
</evidence>
<reference evidence="8" key="1">
    <citation type="submission" date="2020-09" db="EMBL/GenBank/DDBJ databases">
        <title>Complete genome sequence of Pseudomonas taiwanensis CC, a plant growth-promoting and biotite-weathering strain.</title>
        <authorList>
            <person name="Cheng C."/>
        </authorList>
    </citation>
    <scope>NUCLEOTIDE SEQUENCE [LARGE SCALE GENOMIC DNA]</scope>
    <source>
        <strain evidence="8">WRS8</strain>
    </source>
</reference>
<comment type="subcellular location">
    <subcellularLocation>
        <location evidence="1">Membrane</location>
        <topology evidence="1">Multi-pass membrane protein</topology>
    </subcellularLocation>
</comment>
<evidence type="ECO:0000256" key="6">
    <source>
        <dbReference type="SAM" id="Phobius"/>
    </source>
</evidence>
<keyword evidence="9" id="KW-1185">Reference proteome</keyword>
<keyword evidence="4 6" id="KW-1133">Transmembrane helix</keyword>
<proteinExistence type="inferred from homology"/>
<sequence>MNKLVYPAFGLLGLIWGTNFIFMKWAAVLISPIQIVLLRVLFGFLPILLLAISRRALSWSDLRQSHHFIVMALLATALYYLAFAKGTALLPSGIAGMLSGAIPLFTFLTAFLFLRQEPITRMTITGLVIGFFGVMLIARPWNASADGISLSGVLFMIGGSLSLGCSFVYARKFLVDKNLSPLALSTYQIGFALLLLLVTTSFDGMERITSEPVALTGLVLGLGVMGTGVAYVLYYFLVQQLGALKAAGVTYVPPVVALAIGTILVNEPIHASDLLALACIIVGVYVLQKGKTAAPPVREIKP</sequence>
<keyword evidence="3 6" id="KW-0812">Transmembrane</keyword>
<evidence type="ECO:0000256" key="3">
    <source>
        <dbReference type="ARBA" id="ARBA00022692"/>
    </source>
</evidence>